<sequence>MSMQRPGSGWFKTLLNSHINVSSNGEIMGPSDRRRNASSILENLAKVHNLDWYTSASKNECSAAVGFKWMLNQGVMKHHEDVVEYFKRNGVSTIFLYRENVIRRLVSLLANARDKEAKLLNGTHKSHVHSPAETPILAKYKPTINNTQLIPDLRLTEKETAKAIEYFSTTRQIVLYYEDLVKNLSVRLD</sequence>
<dbReference type="PANTHER" id="PTHR32175:SF21">
    <property type="entry name" value="SULFOTRANSFERASE"/>
    <property type="match status" value="1"/>
</dbReference>
<reference evidence="1" key="1">
    <citation type="submission" date="2019-09" db="EMBL/GenBank/DDBJ databases">
        <title>Draft genome information of white flower Hibiscus syriacus.</title>
        <authorList>
            <person name="Kim Y.-M."/>
        </authorList>
    </citation>
    <scope>NUCLEOTIDE SEQUENCE [LARGE SCALE GENOMIC DNA]</scope>
    <source>
        <strain evidence="1">YM2019G1</strain>
    </source>
</reference>
<dbReference type="Proteomes" id="UP000436088">
    <property type="component" value="Unassembled WGS sequence"/>
</dbReference>
<gene>
    <name evidence="1" type="ORF">F3Y22_tig00111745pilonHSYRG00046</name>
</gene>
<dbReference type="InterPro" id="IPR027417">
    <property type="entry name" value="P-loop_NTPase"/>
</dbReference>
<evidence type="ECO:0000313" key="2">
    <source>
        <dbReference type="Proteomes" id="UP000436088"/>
    </source>
</evidence>
<accession>A0A6A2YGI2</accession>
<keyword evidence="2" id="KW-1185">Reference proteome</keyword>
<organism evidence="1 2">
    <name type="scientific">Hibiscus syriacus</name>
    <name type="common">Rose of Sharon</name>
    <dbReference type="NCBI Taxonomy" id="106335"/>
    <lineage>
        <taxon>Eukaryota</taxon>
        <taxon>Viridiplantae</taxon>
        <taxon>Streptophyta</taxon>
        <taxon>Embryophyta</taxon>
        <taxon>Tracheophyta</taxon>
        <taxon>Spermatophyta</taxon>
        <taxon>Magnoliopsida</taxon>
        <taxon>eudicotyledons</taxon>
        <taxon>Gunneridae</taxon>
        <taxon>Pentapetalae</taxon>
        <taxon>rosids</taxon>
        <taxon>malvids</taxon>
        <taxon>Malvales</taxon>
        <taxon>Malvaceae</taxon>
        <taxon>Malvoideae</taxon>
        <taxon>Hibiscus</taxon>
    </lineage>
</organism>
<evidence type="ECO:0000313" key="1">
    <source>
        <dbReference type="EMBL" id="KAE8674527.1"/>
    </source>
</evidence>
<dbReference type="PANTHER" id="PTHR32175">
    <property type="entry name" value="PROTEIN, PUTATIVE, EXPRESSED-RELATED"/>
    <property type="match status" value="1"/>
</dbReference>
<dbReference type="Gene3D" id="3.40.50.300">
    <property type="entry name" value="P-loop containing nucleotide triphosphate hydrolases"/>
    <property type="match status" value="1"/>
</dbReference>
<name>A0A6A2YGI2_HIBSY</name>
<comment type="caution">
    <text evidence="1">The sequence shown here is derived from an EMBL/GenBank/DDBJ whole genome shotgun (WGS) entry which is preliminary data.</text>
</comment>
<proteinExistence type="predicted"/>
<protein>
    <submittedName>
        <fullName evidence="1">Detected protein of confused Function</fullName>
    </submittedName>
</protein>
<dbReference type="EMBL" id="VEPZ02001417">
    <property type="protein sequence ID" value="KAE8674527.1"/>
    <property type="molecule type" value="Genomic_DNA"/>
</dbReference>
<dbReference type="AlphaFoldDB" id="A0A6A2YGI2"/>
<dbReference type="InterPro" id="IPR052796">
    <property type="entry name" value="Nod_factor_sulfotransferase"/>
</dbReference>
<dbReference type="SUPFAM" id="SSF52540">
    <property type="entry name" value="P-loop containing nucleoside triphosphate hydrolases"/>
    <property type="match status" value="1"/>
</dbReference>